<dbReference type="AlphaFoldDB" id="A0A0M6ZBZ4"/>
<accession>A0A0M6ZBZ4</accession>
<organism evidence="1 2">
    <name type="scientific">Roseibium album</name>
    <dbReference type="NCBI Taxonomy" id="311410"/>
    <lineage>
        <taxon>Bacteria</taxon>
        <taxon>Pseudomonadati</taxon>
        <taxon>Pseudomonadota</taxon>
        <taxon>Alphaproteobacteria</taxon>
        <taxon>Hyphomicrobiales</taxon>
        <taxon>Stappiaceae</taxon>
        <taxon>Roseibium</taxon>
    </lineage>
</organism>
<name>A0A0M6ZBZ4_9HYPH</name>
<sequence>MFSNSRFKLIGQVAGPFGIQKDSPRSDVFLFDVNALFEAHQSEMDSAFSGYLAEFAAQRSCYLLSSLNYAETAARIPSRLRRTLAGIFSSAGTELWRQNDLLIRHDHDFCDDLYETVAKLVLQSAYPDKQAPLIDCGPATLRICLAGTRIGRTAKRNYVAWEREHRELDKFVAAIRTRFPNHSVCKDSEGSLLIMPNTYSTAKVQEHLLRRHKSARLVAYLGETAARGFAKPMCDAFLKDNILSTVGGASDISQLLSYEMRRMQEHLMVEPAPLRLVHGA</sequence>
<keyword evidence="2" id="KW-1185">Reference proteome</keyword>
<evidence type="ECO:0000313" key="2">
    <source>
        <dbReference type="Proteomes" id="UP000049983"/>
    </source>
</evidence>
<protein>
    <submittedName>
        <fullName evidence="1">Uncharacterized protein</fullName>
    </submittedName>
</protein>
<evidence type="ECO:0000313" key="1">
    <source>
        <dbReference type="EMBL" id="CTQ74462.1"/>
    </source>
</evidence>
<reference evidence="2" key="1">
    <citation type="submission" date="2015-07" db="EMBL/GenBank/DDBJ databases">
        <authorList>
            <person name="Rodrigo-Torres Lidia"/>
            <person name="Arahal R.David."/>
        </authorList>
    </citation>
    <scope>NUCLEOTIDE SEQUENCE [LARGE SCALE GENOMIC DNA]</scope>
    <source>
        <strain evidence="2">CECT 5096</strain>
    </source>
</reference>
<dbReference type="Proteomes" id="UP000049983">
    <property type="component" value="Unassembled WGS sequence"/>
</dbReference>
<gene>
    <name evidence="1" type="ORF">LA5096_04057</name>
</gene>
<dbReference type="EMBL" id="CXWC01000011">
    <property type="protein sequence ID" value="CTQ74462.1"/>
    <property type="molecule type" value="Genomic_DNA"/>
</dbReference>
<proteinExistence type="predicted"/>
<dbReference type="RefSeq" id="WP_055112291.1">
    <property type="nucleotide sequence ID" value="NZ_CXWA01000005.1"/>
</dbReference>